<accession>A0A6V7VGE5</accession>
<evidence type="ECO:0000313" key="2">
    <source>
        <dbReference type="Proteomes" id="UP000580250"/>
    </source>
</evidence>
<reference evidence="1 2" key="1">
    <citation type="submission" date="2020-08" db="EMBL/GenBank/DDBJ databases">
        <authorList>
            <person name="Koutsovoulos G."/>
            <person name="Danchin GJ E."/>
        </authorList>
    </citation>
    <scope>NUCLEOTIDE SEQUENCE [LARGE SCALE GENOMIC DNA]</scope>
</reference>
<dbReference type="GO" id="GO:0070679">
    <property type="term" value="F:inositol 1,4,5 trisphosphate binding"/>
    <property type="evidence" value="ECO:0007669"/>
    <property type="project" value="TreeGrafter"/>
</dbReference>
<dbReference type="GO" id="GO:0005509">
    <property type="term" value="F:calcium ion binding"/>
    <property type="evidence" value="ECO:0007669"/>
    <property type="project" value="TreeGrafter"/>
</dbReference>
<dbReference type="EMBL" id="CAJEWN010000215">
    <property type="protein sequence ID" value="CAD2173261.1"/>
    <property type="molecule type" value="Genomic_DNA"/>
</dbReference>
<dbReference type="InterPro" id="IPR015925">
    <property type="entry name" value="Ryanodine_IP3_receptor"/>
</dbReference>
<dbReference type="PANTHER" id="PTHR13715:SF102">
    <property type="entry name" value="INOSITOL 1,4,5-TRISPHOSPHATE RECEPTOR"/>
    <property type="match status" value="1"/>
</dbReference>
<organism evidence="1 2">
    <name type="scientific">Meloidogyne enterolobii</name>
    <name type="common">Root-knot nematode worm</name>
    <name type="synonym">Meloidogyne mayaguensis</name>
    <dbReference type="NCBI Taxonomy" id="390850"/>
    <lineage>
        <taxon>Eukaryota</taxon>
        <taxon>Metazoa</taxon>
        <taxon>Ecdysozoa</taxon>
        <taxon>Nematoda</taxon>
        <taxon>Chromadorea</taxon>
        <taxon>Rhabditida</taxon>
        <taxon>Tylenchina</taxon>
        <taxon>Tylenchomorpha</taxon>
        <taxon>Tylenchoidea</taxon>
        <taxon>Meloidogynidae</taxon>
        <taxon>Meloidogyninae</taxon>
        <taxon>Meloidogyne</taxon>
    </lineage>
</organism>
<dbReference type="GO" id="GO:0005886">
    <property type="term" value="C:plasma membrane"/>
    <property type="evidence" value="ECO:0007669"/>
    <property type="project" value="TreeGrafter"/>
</dbReference>
<gene>
    <name evidence="1" type="ORF">MENT_LOCUS24861</name>
</gene>
<evidence type="ECO:0000313" key="1">
    <source>
        <dbReference type="EMBL" id="CAD2173261.1"/>
    </source>
</evidence>
<dbReference type="Proteomes" id="UP000580250">
    <property type="component" value="Unassembled WGS sequence"/>
</dbReference>
<dbReference type="PANTHER" id="PTHR13715">
    <property type="entry name" value="RYANODINE RECEPTOR AND IP3 RECEPTOR"/>
    <property type="match status" value="1"/>
</dbReference>
<proteinExistence type="predicted"/>
<name>A0A6V7VGE5_MELEN</name>
<dbReference type="GO" id="GO:0035091">
    <property type="term" value="F:phosphatidylinositol binding"/>
    <property type="evidence" value="ECO:0007669"/>
    <property type="project" value="TreeGrafter"/>
</dbReference>
<protein>
    <submittedName>
        <fullName evidence="1">Uncharacterized protein</fullName>
    </submittedName>
</protein>
<dbReference type="GO" id="GO:0016529">
    <property type="term" value="C:sarcoplasmic reticulum"/>
    <property type="evidence" value="ECO:0007669"/>
    <property type="project" value="TreeGrafter"/>
</dbReference>
<comment type="caution">
    <text evidence="1">The sequence shown here is derived from an EMBL/GenBank/DDBJ whole genome shotgun (WGS) entry which is preliminary data.</text>
</comment>
<dbReference type="GO" id="GO:0005789">
    <property type="term" value="C:endoplasmic reticulum membrane"/>
    <property type="evidence" value="ECO:0007669"/>
    <property type="project" value="TreeGrafter"/>
</dbReference>
<dbReference type="GO" id="GO:0030667">
    <property type="term" value="C:secretory granule membrane"/>
    <property type="evidence" value="ECO:0007669"/>
    <property type="project" value="TreeGrafter"/>
</dbReference>
<sequence length="244" mass="28435">MFDYYKHQLELFAQLCQDQQYLAIDPPPERKLLNISQQLPVDLVIKCISDSRLPFDIRASFCRLMLHLHVVRGSPVPAVRHARLWRDIPEKVFIKKYHSSALESYKNENTSMDSNGGHMPVIEFHQEILETVQNYLLELCNLNNGHQPILVDLPEYADQNRLTYEVINLAKALAQFGFYDFEQMLELTQYLLIIVDSCPSQKENNNLINNNSKIKTHTKLIRQISKFTSITTTKNDEEIMKLLN</sequence>
<dbReference type="GO" id="GO:0005220">
    <property type="term" value="F:inositol 1,4,5-trisphosphate-gated calcium channel activity"/>
    <property type="evidence" value="ECO:0007669"/>
    <property type="project" value="TreeGrafter"/>
</dbReference>
<dbReference type="OrthoDB" id="76898at2759"/>
<dbReference type="AlphaFoldDB" id="A0A6V7VGE5"/>
<dbReference type="GO" id="GO:0051209">
    <property type="term" value="P:release of sequestered calcium ion into cytosol"/>
    <property type="evidence" value="ECO:0007669"/>
    <property type="project" value="TreeGrafter"/>
</dbReference>